<evidence type="ECO:0000313" key="2">
    <source>
        <dbReference type="Proteomes" id="UP001203058"/>
    </source>
</evidence>
<dbReference type="Proteomes" id="UP001203058">
    <property type="component" value="Unassembled WGS sequence"/>
</dbReference>
<reference evidence="1 2" key="1">
    <citation type="submission" date="2022-03" db="EMBL/GenBank/DDBJ databases">
        <authorList>
            <person name="Jo J.-H."/>
            <person name="Im W.-T."/>
        </authorList>
    </citation>
    <scope>NUCLEOTIDE SEQUENCE [LARGE SCALE GENOMIC DNA]</scope>
    <source>
        <strain evidence="1 2">SM33</strain>
    </source>
</reference>
<organism evidence="1 2">
    <name type="scientific">Sphingomonas telluris</name>
    <dbReference type="NCBI Taxonomy" id="2907998"/>
    <lineage>
        <taxon>Bacteria</taxon>
        <taxon>Pseudomonadati</taxon>
        <taxon>Pseudomonadota</taxon>
        <taxon>Alphaproteobacteria</taxon>
        <taxon>Sphingomonadales</taxon>
        <taxon>Sphingomonadaceae</taxon>
        <taxon>Sphingomonas</taxon>
    </lineage>
</organism>
<dbReference type="InterPro" id="IPR029058">
    <property type="entry name" value="AB_hydrolase_fold"/>
</dbReference>
<gene>
    <name evidence="1" type="ORF">LZ016_05965</name>
</gene>
<dbReference type="PANTHER" id="PTHR36837">
    <property type="entry name" value="POLY(3-HYDROXYALKANOATE) POLYMERASE SUBUNIT PHAC"/>
    <property type="match status" value="1"/>
</dbReference>
<dbReference type="Gene3D" id="3.40.50.1820">
    <property type="entry name" value="alpha/beta hydrolase"/>
    <property type="match status" value="1"/>
</dbReference>
<name>A0ABS9VL08_9SPHN</name>
<accession>A0ABS9VL08</accession>
<keyword evidence="2" id="KW-1185">Reference proteome</keyword>
<dbReference type="PANTHER" id="PTHR36837:SF2">
    <property type="entry name" value="POLY(3-HYDROXYALKANOATE) POLYMERASE SUBUNIT PHAC"/>
    <property type="match status" value="1"/>
</dbReference>
<sequence length="281" mass="29992">MLRDHGGDGPPAVLVPSLINPPRVLDLDEEVSLASAVSRMGRRALLLDWGPARARADLDVGGHVSELLVPLLRSLGEDVAPVGYCLGGTMAIAAANLVEVQRVCTIASPWSFAGYSKQSRNSVGDLWQAARQAALALNLLPMEVLQAAFWSLDPKRTVSKFARFSLLDPDSDDARRFVILEDWANDGEPLPLSGARELIEDFFGKDLPGRGGWIVAGKTISDGLSVPLLNLTASEDRITPAESAGCGSRENIPAGHVGMVVGSARGQLHRSLARFLDPACR</sequence>
<dbReference type="InterPro" id="IPR051321">
    <property type="entry name" value="PHA/PHB_synthase"/>
</dbReference>
<comment type="caution">
    <text evidence="1">The sequence shown here is derived from an EMBL/GenBank/DDBJ whole genome shotgun (WGS) entry which is preliminary data.</text>
</comment>
<keyword evidence="1" id="KW-0378">Hydrolase</keyword>
<dbReference type="RefSeq" id="WP_241446470.1">
    <property type="nucleotide sequence ID" value="NZ_JAKZHW010000001.1"/>
</dbReference>
<dbReference type="EMBL" id="JAKZHW010000001">
    <property type="protein sequence ID" value="MCH8615645.1"/>
    <property type="molecule type" value="Genomic_DNA"/>
</dbReference>
<dbReference type="SUPFAM" id="SSF53474">
    <property type="entry name" value="alpha/beta-Hydrolases"/>
    <property type="match status" value="1"/>
</dbReference>
<protein>
    <submittedName>
        <fullName evidence="1">Alpha/beta hydrolase</fullName>
    </submittedName>
</protein>
<evidence type="ECO:0000313" key="1">
    <source>
        <dbReference type="EMBL" id="MCH8615645.1"/>
    </source>
</evidence>
<proteinExistence type="predicted"/>
<dbReference type="GO" id="GO:0016787">
    <property type="term" value="F:hydrolase activity"/>
    <property type="evidence" value="ECO:0007669"/>
    <property type="project" value="UniProtKB-KW"/>
</dbReference>